<protein>
    <submittedName>
        <fullName evidence="1">Uncharacterized protein</fullName>
    </submittedName>
</protein>
<comment type="caution">
    <text evidence="1">The sequence shown here is derived from an EMBL/GenBank/DDBJ whole genome shotgun (WGS) entry which is preliminary data.</text>
</comment>
<dbReference type="Proteomes" id="UP000694660">
    <property type="component" value="Unassembled WGS sequence"/>
</dbReference>
<sequence length="60" mass="7042">MLDQIDKRFGATQALIDAYRRAGVRLDEITWEIHRNLDFLERNPQYIPCLFGPCSVVRGY</sequence>
<dbReference type="EMBL" id="JAEKFT010000006">
    <property type="protein sequence ID" value="MBT0961109.1"/>
    <property type="molecule type" value="Genomic_DNA"/>
</dbReference>
<name>A0A944D702_DENI1</name>
<evidence type="ECO:0000313" key="2">
    <source>
        <dbReference type="Proteomes" id="UP000694660"/>
    </source>
</evidence>
<organism evidence="1 2">
    <name type="scientific">Denitromonas iodatirespirans</name>
    <dbReference type="NCBI Taxonomy" id="2795389"/>
    <lineage>
        <taxon>Bacteria</taxon>
        <taxon>Pseudomonadati</taxon>
        <taxon>Pseudomonadota</taxon>
        <taxon>Betaproteobacteria</taxon>
        <taxon>Rhodocyclales</taxon>
        <taxon>Zoogloeaceae</taxon>
        <taxon>Denitromonas</taxon>
    </lineage>
</organism>
<keyword evidence="2" id="KW-1185">Reference proteome</keyword>
<proteinExistence type="predicted"/>
<evidence type="ECO:0000313" key="1">
    <source>
        <dbReference type="EMBL" id="MBT0961109.1"/>
    </source>
</evidence>
<dbReference type="RefSeq" id="WP_214360861.1">
    <property type="nucleotide sequence ID" value="NZ_JAEKFT010000006.1"/>
</dbReference>
<accession>A0A944D702</accession>
<gene>
    <name evidence="1" type="ORF">I8J34_07955</name>
</gene>
<dbReference type="AlphaFoldDB" id="A0A944D702"/>
<reference evidence="2" key="1">
    <citation type="journal article" date="2022" name="ISME J.">
        <title>Genetic and phylogenetic analysis of dissimilatory iodate-reducing bacteria identifies potential niches across the world's oceans.</title>
        <authorList>
            <person name="Reyes-Umana V."/>
            <person name="Henning Z."/>
            <person name="Lee K."/>
            <person name="Barnum T.P."/>
            <person name="Coates J.D."/>
        </authorList>
    </citation>
    <scope>NUCLEOTIDE SEQUENCE [LARGE SCALE GENOMIC DNA]</scope>
    <source>
        <strain evidence="2">IR12</strain>
    </source>
</reference>